<dbReference type="Proteomes" id="UP000499080">
    <property type="component" value="Unassembled WGS sequence"/>
</dbReference>
<protein>
    <submittedName>
        <fullName evidence="1">Uncharacterized protein</fullName>
    </submittedName>
</protein>
<dbReference type="EMBL" id="BGPR01001095">
    <property type="protein sequence ID" value="GBM45284.1"/>
    <property type="molecule type" value="Genomic_DNA"/>
</dbReference>
<reference evidence="1 2" key="1">
    <citation type="journal article" date="2019" name="Sci. Rep.">
        <title>Orb-weaving spider Araneus ventricosus genome elucidates the spidroin gene catalogue.</title>
        <authorList>
            <person name="Kono N."/>
            <person name="Nakamura H."/>
            <person name="Ohtoshi R."/>
            <person name="Moran D.A.P."/>
            <person name="Shinohara A."/>
            <person name="Yoshida Y."/>
            <person name="Fujiwara M."/>
            <person name="Mori M."/>
            <person name="Tomita M."/>
            <person name="Arakawa K."/>
        </authorList>
    </citation>
    <scope>NUCLEOTIDE SEQUENCE [LARGE SCALE GENOMIC DNA]</scope>
</reference>
<dbReference type="AlphaFoldDB" id="A0A4Y2G053"/>
<gene>
    <name evidence="1" type="ORF">AVEN_36645_1</name>
</gene>
<comment type="caution">
    <text evidence="1">The sequence shown here is derived from an EMBL/GenBank/DDBJ whole genome shotgun (WGS) entry which is preliminary data.</text>
</comment>
<accession>A0A4Y2G053</accession>
<evidence type="ECO:0000313" key="1">
    <source>
        <dbReference type="EMBL" id="GBM45284.1"/>
    </source>
</evidence>
<sequence>MNMFGHIVMNDEAVDGQVTYGLSRRSRRPKSLEEKIGIAVGGFKSIHSTRCGLGIQAIDATFIKSFQYFCCKNNILQDVCFSVA</sequence>
<organism evidence="1 2">
    <name type="scientific">Araneus ventricosus</name>
    <name type="common">Orbweaver spider</name>
    <name type="synonym">Epeira ventricosa</name>
    <dbReference type="NCBI Taxonomy" id="182803"/>
    <lineage>
        <taxon>Eukaryota</taxon>
        <taxon>Metazoa</taxon>
        <taxon>Ecdysozoa</taxon>
        <taxon>Arthropoda</taxon>
        <taxon>Chelicerata</taxon>
        <taxon>Arachnida</taxon>
        <taxon>Araneae</taxon>
        <taxon>Araneomorphae</taxon>
        <taxon>Entelegynae</taxon>
        <taxon>Araneoidea</taxon>
        <taxon>Araneidae</taxon>
        <taxon>Araneus</taxon>
    </lineage>
</organism>
<evidence type="ECO:0000313" key="2">
    <source>
        <dbReference type="Proteomes" id="UP000499080"/>
    </source>
</evidence>
<keyword evidence="2" id="KW-1185">Reference proteome</keyword>
<name>A0A4Y2G053_ARAVE</name>
<proteinExistence type="predicted"/>